<dbReference type="AlphaFoldDB" id="A0A3L7A3R2"/>
<dbReference type="Proteomes" id="UP000272503">
    <property type="component" value="Unassembled WGS sequence"/>
</dbReference>
<keyword evidence="1" id="KW-1133">Transmembrane helix</keyword>
<name>A0A3L7A3R2_9MICO</name>
<evidence type="ECO:0000313" key="3">
    <source>
        <dbReference type="Proteomes" id="UP000272503"/>
    </source>
</evidence>
<keyword evidence="1" id="KW-0812">Transmembrane</keyword>
<sequence length="182" mass="19519">MLVIAIVICEVAFWVAILAGLTARYLLRRPRLGAVLLLLAPVIDAVLLALVLVDLLGGGTASWQHGLAAIYIGASIAYGGRMVSWADVRFKQRFAGGPAPEKVYGSRYTLKCWRDVVRTTLAVAIAAAILGGIILLVNDPERTDALSGFFRILGIVFVVDLLWAVSYTIWPKKPAAADSVTA</sequence>
<feature type="transmembrane region" description="Helical" evidence="1">
    <location>
        <begin position="149"/>
        <end position="170"/>
    </location>
</feature>
<proteinExistence type="predicted"/>
<feature type="transmembrane region" description="Helical" evidence="1">
    <location>
        <begin position="34"/>
        <end position="57"/>
    </location>
</feature>
<evidence type="ECO:0000256" key="1">
    <source>
        <dbReference type="SAM" id="Phobius"/>
    </source>
</evidence>
<feature type="transmembrane region" description="Helical" evidence="1">
    <location>
        <begin position="63"/>
        <end position="83"/>
    </location>
</feature>
<dbReference type="OrthoDB" id="2082317at2"/>
<reference evidence="2 3" key="1">
    <citation type="submission" date="2018-10" db="EMBL/GenBank/DDBJ databases">
        <authorList>
            <person name="Li J."/>
        </authorList>
    </citation>
    <scope>NUCLEOTIDE SEQUENCE [LARGE SCALE GENOMIC DNA]</scope>
    <source>
        <strain evidence="2 3">IF 016277</strain>
    </source>
</reference>
<accession>A0A3L7A3R2</accession>
<dbReference type="RefSeq" id="WP_121649328.1">
    <property type="nucleotide sequence ID" value="NZ_RCUX01000010.1"/>
</dbReference>
<comment type="caution">
    <text evidence="2">The sequence shown here is derived from an EMBL/GenBank/DDBJ whole genome shotgun (WGS) entry which is preliminary data.</text>
</comment>
<dbReference type="EMBL" id="RCUX01000010">
    <property type="protein sequence ID" value="RLP74580.1"/>
    <property type="molecule type" value="Genomic_DNA"/>
</dbReference>
<protein>
    <submittedName>
        <fullName evidence="2">Uncharacterized protein</fullName>
    </submittedName>
</protein>
<keyword evidence="3" id="KW-1185">Reference proteome</keyword>
<feature type="transmembrane region" description="Helical" evidence="1">
    <location>
        <begin position="116"/>
        <end position="137"/>
    </location>
</feature>
<keyword evidence="1" id="KW-0472">Membrane</keyword>
<evidence type="ECO:0000313" key="2">
    <source>
        <dbReference type="EMBL" id="RLP74580.1"/>
    </source>
</evidence>
<gene>
    <name evidence="2" type="ORF">D9V32_12905</name>
</gene>
<feature type="transmembrane region" description="Helical" evidence="1">
    <location>
        <begin position="6"/>
        <end position="27"/>
    </location>
</feature>
<organism evidence="2 3">
    <name type="scientific">Mycetocola tolaasinivorans</name>
    <dbReference type="NCBI Taxonomy" id="76635"/>
    <lineage>
        <taxon>Bacteria</taxon>
        <taxon>Bacillati</taxon>
        <taxon>Actinomycetota</taxon>
        <taxon>Actinomycetes</taxon>
        <taxon>Micrococcales</taxon>
        <taxon>Microbacteriaceae</taxon>
        <taxon>Mycetocola</taxon>
    </lineage>
</organism>